<evidence type="ECO:0000313" key="2">
    <source>
        <dbReference type="EMBL" id="CAE0117730.1"/>
    </source>
</evidence>
<feature type="region of interest" description="Disordered" evidence="1">
    <location>
        <begin position="1"/>
        <end position="100"/>
    </location>
</feature>
<organism evidence="2">
    <name type="scientific">Haptolina ericina</name>
    <dbReference type="NCBI Taxonomy" id="156174"/>
    <lineage>
        <taxon>Eukaryota</taxon>
        <taxon>Haptista</taxon>
        <taxon>Haptophyta</taxon>
        <taxon>Prymnesiophyceae</taxon>
        <taxon>Prymnesiales</taxon>
        <taxon>Prymnesiaceae</taxon>
        <taxon>Haptolina</taxon>
    </lineage>
</organism>
<accession>A0A7S3AWK6</accession>
<evidence type="ECO:0000256" key="1">
    <source>
        <dbReference type="SAM" id="MobiDB-lite"/>
    </source>
</evidence>
<dbReference type="EMBL" id="HBHX01033134">
    <property type="protein sequence ID" value="CAE0117730.1"/>
    <property type="molecule type" value="Transcribed_RNA"/>
</dbReference>
<feature type="compositionally biased region" description="Polar residues" evidence="1">
    <location>
        <begin position="89"/>
        <end position="100"/>
    </location>
</feature>
<protein>
    <submittedName>
        <fullName evidence="2">Uncharacterized protein</fullName>
    </submittedName>
</protein>
<sequence length="100" mass="10596">MGKGGGGYNSWSGGSTRHSAARCHSAARRHSAARVDAWHVKVLSAGQRNETHASQGTRTEERPSRTEEAFRFGSRGSTQGRDALPPPSLGSQCNCTTAQA</sequence>
<feature type="compositionally biased region" description="Basic and acidic residues" evidence="1">
    <location>
        <begin position="58"/>
        <end position="70"/>
    </location>
</feature>
<name>A0A7S3AWK6_9EUKA</name>
<gene>
    <name evidence="2" type="ORF">HERI1096_LOCUS18429</name>
</gene>
<feature type="compositionally biased region" description="Basic residues" evidence="1">
    <location>
        <begin position="19"/>
        <end position="32"/>
    </location>
</feature>
<feature type="compositionally biased region" description="Low complexity" evidence="1">
    <location>
        <begin position="9"/>
        <end position="18"/>
    </location>
</feature>
<proteinExistence type="predicted"/>
<dbReference type="AlphaFoldDB" id="A0A7S3AWK6"/>
<reference evidence="2" key="1">
    <citation type="submission" date="2021-01" db="EMBL/GenBank/DDBJ databases">
        <authorList>
            <person name="Corre E."/>
            <person name="Pelletier E."/>
            <person name="Niang G."/>
            <person name="Scheremetjew M."/>
            <person name="Finn R."/>
            <person name="Kale V."/>
            <person name="Holt S."/>
            <person name="Cochrane G."/>
            <person name="Meng A."/>
            <person name="Brown T."/>
            <person name="Cohen L."/>
        </authorList>
    </citation>
    <scope>NUCLEOTIDE SEQUENCE</scope>
    <source>
        <strain evidence="2">CCMP281</strain>
    </source>
</reference>
<feature type="compositionally biased region" description="Polar residues" evidence="1">
    <location>
        <begin position="46"/>
        <end position="56"/>
    </location>
</feature>